<keyword evidence="2" id="KW-1185">Reference proteome</keyword>
<dbReference type="Proteomes" id="UP000467840">
    <property type="component" value="Chromosome 14"/>
</dbReference>
<proteinExistence type="predicted"/>
<evidence type="ECO:0000313" key="1">
    <source>
        <dbReference type="EMBL" id="KAF2309253.1"/>
    </source>
</evidence>
<dbReference type="AlphaFoldDB" id="A0A6A6M9X5"/>
<dbReference type="SUPFAM" id="SSF52540">
    <property type="entry name" value="P-loop containing nucleoside triphosphate hydrolases"/>
    <property type="match status" value="1"/>
</dbReference>
<protein>
    <recommendedName>
        <fullName evidence="3">G domain-containing protein</fullName>
    </recommendedName>
</protein>
<gene>
    <name evidence="1" type="ORF">GH714_001387</name>
</gene>
<dbReference type="Gene3D" id="1.10.150.300">
    <property type="entry name" value="TGS-like domain"/>
    <property type="match status" value="1"/>
</dbReference>
<evidence type="ECO:0000313" key="2">
    <source>
        <dbReference type="Proteomes" id="UP000467840"/>
    </source>
</evidence>
<dbReference type="GO" id="GO:0005737">
    <property type="term" value="C:cytoplasm"/>
    <property type="evidence" value="ECO:0007669"/>
    <property type="project" value="TreeGrafter"/>
</dbReference>
<sequence length="195" mass="21288">MCLKEGIVGLPNVGKPTLFNTIVSISLHHTRAISIHEIQFSSIDGGLVNKFLSHIGPQLNKTGHELKLQKSCSRGEEGLRCFEDDDIVHVNGRVDPKADIDLIKLELILSHLDEIENQRGDDMVIAHVPLVRLWSRGLLSEYSPLDSGMTAPQAAGVILRKVSLELRRCPMMIFVAAGSSAATRAFFIATVGILG</sequence>
<dbReference type="InterPro" id="IPR023192">
    <property type="entry name" value="TGS-like_dom_sf"/>
</dbReference>
<reference evidence="1 2" key="1">
    <citation type="journal article" date="2020" name="Mol. Plant">
        <title>The Chromosome-Based Rubber Tree Genome Provides New Insights into Spurge Genome Evolution and Rubber Biosynthesis.</title>
        <authorList>
            <person name="Liu J."/>
            <person name="Shi C."/>
            <person name="Shi C.C."/>
            <person name="Li W."/>
            <person name="Zhang Q.J."/>
            <person name="Zhang Y."/>
            <person name="Li K."/>
            <person name="Lu H.F."/>
            <person name="Shi C."/>
            <person name="Zhu S.T."/>
            <person name="Xiao Z.Y."/>
            <person name="Nan H."/>
            <person name="Yue Y."/>
            <person name="Zhu X.G."/>
            <person name="Wu Y."/>
            <person name="Hong X.N."/>
            <person name="Fan G.Y."/>
            <person name="Tong Y."/>
            <person name="Zhang D."/>
            <person name="Mao C.L."/>
            <person name="Liu Y.L."/>
            <person name="Hao S.J."/>
            <person name="Liu W.Q."/>
            <person name="Lv M.Q."/>
            <person name="Zhang H.B."/>
            <person name="Liu Y."/>
            <person name="Hu-Tang G.R."/>
            <person name="Wang J.P."/>
            <person name="Wang J.H."/>
            <person name="Sun Y.H."/>
            <person name="Ni S.B."/>
            <person name="Chen W.B."/>
            <person name="Zhang X.C."/>
            <person name="Jiao Y.N."/>
            <person name="Eichler E.E."/>
            <person name="Li G.H."/>
            <person name="Liu X."/>
            <person name="Gao L.Z."/>
        </authorList>
    </citation>
    <scope>NUCLEOTIDE SEQUENCE [LARGE SCALE GENOMIC DNA]</scope>
    <source>
        <strain evidence="2">cv. GT1</strain>
        <tissue evidence="1">Leaf</tissue>
    </source>
</reference>
<dbReference type="EMBL" id="JAAGAX010000006">
    <property type="protein sequence ID" value="KAF2309253.1"/>
    <property type="molecule type" value="Genomic_DNA"/>
</dbReference>
<organism evidence="1 2">
    <name type="scientific">Hevea brasiliensis</name>
    <name type="common">Para rubber tree</name>
    <name type="synonym">Siphonia brasiliensis</name>
    <dbReference type="NCBI Taxonomy" id="3981"/>
    <lineage>
        <taxon>Eukaryota</taxon>
        <taxon>Viridiplantae</taxon>
        <taxon>Streptophyta</taxon>
        <taxon>Embryophyta</taxon>
        <taxon>Tracheophyta</taxon>
        <taxon>Spermatophyta</taxon>
        <taxon>Magnoliopsida</taxon>
        <taxon>eudicotyledons</taxon>
        <taxon>Gunneridae</taxon>
        <taxon>Pentapetalae</taxon>
        <taxon>rosids</taxon>
        <taxon>fabids</taxon>
        <taxon>Malpighiales</taxon>
        <taxon>Euphorbiaceae</taxon>
        <taxon>Crotonoideae</taxon>
        <taxon>Micrandreae</taxon>
        <taxon>Hevea</taxon>
    </lineage>
</organism>
<dbReference type="InterPro" id="IPR027417">
    <property type="entry name" value="P-loop_NTPase"/>
</dbReference>
<name>A0A6A6M9X5_HEVBR</name>
<dbReference type="PANTHER" id="PTHR23305">
    <property type="entry name" value="OBG GTPASE FAMILY"/>
    <property type="match status" value="1"/>
</dbReference>
<evidence type="ECO:0008006" key="3">
    <source>
        <dbReference type="Google" id="ProtNLM"/>
    </source>
</evidence>
<accession>A0A6A6M9X5</accession>
<dbReference type="PANTHER" id="PTHR23305:SF18">
    <property type="entry name" value="OBG-TYPE G DOMAIN-CONTAINING PROTEIN"/>
    <property type="match status" value="1"/>
</dbReference>
<comment type="caution">
    <text evidence="1">The sequence shown here is derived from an EMBL/GenBank/DDBJ whole genome shotgun (WGS) entry which is preliminary data.</text>
</comment>
<dbReference type="GO" id="GO:0016887">
    <property type="term" value="F:ATP hydrolysis activity"/>
    <property type="evidence" value="ECO:0007669"/>
    <property type="project" value="TreeGrafter"/>
</dbReference>